<dbReference type="PIRSF" id="PIRSF004553">
    <property type="entry name" value="CHP00095"/>
    <property type="match status" value="1"/>
</dbReference>
<dbReference type="AlphaFoldDB" id="A0A6J6WL42"/>
<dbReference type="InterPro" id="IPR004398">
    <property type="entry name" value="RNA_MeTrfase_RsmD"/>
</dbReference>
<dbReference type="NCBIfam" id="TIGR00095">
    <property type="entry name" value="16S rRNA (guanine(966)-N(2))-methyltransferase RsmD"/>
    <property type="match status" value="1"/>
</dbReference>
<sequence>MAGRGPRVIAGEFGGMRLSAPRGDRTRPTSDRVKESLFGALGPRVVDARVLDIYAGSGALAIEAISRGAQSAVCVERDSNALKSIAINIESARIGDRLSVRGRAVEAYLGDSTGGAGADGPFDLVFADPPYETSNGVIGEHLRSIRSRGALASGGAVVIERSSGSEAFVEPGWVVTWSRTYGDTLLMVLEPLQEPTE</sequence>
<dbReference type="GO" id="GO:0031167">
    <property type="term" value="P:rRNA methylation"/>
    <property type="evidence" value="ECO:0007669"/>
    <property type="project" value="InterPro"/>
</dbReference>
<dbReference type="Gene3D" id="3.40.50.150">
    <property type="entry name" value="Vaccinia Virus protein VP39"/>
    <property type="match status" value="1"/>
</dbReference>
<dbReference type="PROSITE" id="PS00092">
    <property type="entry name" value="N6_MTASE"/>
    <property type="match status" value="1"/>
</dbReference>
<evidence type="ECO:0000256" key="1">
    <source>
        <dbReference type="ARBA" id="ARBA00022603"/>
    </source>
</evidence>
<keyword evidence="1" id="KW-0489">Methyltransferase</keyword>
<dbReference type="SUPFAM" id="SSF53335">
    <property type="entry name" value="S-adenosyl-L-methionine-dependent methyltransferases"/>
    <property type="match status" value="1"/>
</dbReference>
<dbReference type="InterPro" id="IPR002052">
    <property type="entry name" value="DNA_methylase_N6_adenine_CS"/>
</dbReference>
<dbReference type="GO" id="GO:0003676">
    <property type="term" value="F:nucleic acid binding"/>
    <property type="evidence" value="ECO:0007669"/>
    <property type="project" value="InterPro"/>
</dbReference>
<dbReference type="PANTHER" id="PTHR43542">
    <property type="entry name" value="METHYLTRANSFERASE"/>
    <property type="match status" value="1"/>
</dbReference>
<dbReference type="InterPro" id="IPR029063">
    <property type="entry name" value="SAM-dependent_MTases_sf"/>
</dbReference>
<keyword evidence="2" id="KW-0808">Transferase</keyword>
<evidence type="ECO:0000313" key="3">
    <source>
        <dbReference type="EMBL" id="CAB4784549.1"/>
    </source>
</evidence>
<dbReference type="EMBL" id="CAEZZU010000160">
    <property type="protein sequence ID" value="CAB4784549.1"/>
    <property type="molecule type" value="Genomic_DNA"/>
</dbReference>
<organism evidence="3">
    <name type="scientific">freshwater metagenome</name>
    <dbReference type="NCBI Taxonomy" id="449393"/>
    <lineage>
        <taxon>unclassified sequences</taxon>
        <taxon>metagenomes</taxon>
        <taxon>ecological metagenomes</taxon>
    </lineage>
</organism>
<proteinExistence type="predicted"/>
<name>A0A6J6WL42_9ZZZZ</name>
<accession>A0A6J6WL42</accession>
<evidence type="ECO:0000256" key="2">
    <source>
        <dbReference type="ARBA" id="ARBA00022679"/>
    </source>
</evidence>
<dbReference type="PANTHER" id="PTHR43542:SF1">
    <property type="entry name" value="METHYLTRANSFERASE"/>
    <property type="match status" value="1"/>
</dbReference>
<dbReference type="GO" id="GO:0008168">
    <property type="term" value="F:methyltransferase activity"/>
    <property type="evidence" value="ECO:0007669"/>
    <property type="project" value="UniProtKB-KW"/>
</dbReference>
<dbReference type="CDD" id="cd02440">
    <property type="entry name" value="AdoMet_MTases"/>
    <property type="match status" value="1"/>
</dbReference>
<dbReference type="Pfam" id="PF03602">
    <property type="entry name" value="Cons_hypoth95"/>
    <property type="match status" value="1"/>
</dbReference>
<gene>
    <name evidence="3" type="ORF">UFOPK2925_01056</name>
</gene>
<reference evidence="3" key="1">
    <citation type="submission" date="2020-05" db="EMBL/GenBank/DDBJ databases">
        <authorList>
            <person name="Chiriac C."/>
            <person name="Salcher M."/>
            <person name="Ghai R."/>
            <person name="Kavagutti S V."/>
        </authorList>
    </citation>
    <scope>NUCLEOTIDE SEQUENCE</scope>
</reference>
<protein>
    <submittedName>
        <fullName evidence="3">Unannotated protein</fullName>
    </submittedName>
</protein>